<protein>
    <submittedName>
        <fullName evidence="1">p2-like prophage tail protein X</fullName>
    </submittedName>
</protein>
<dbReference type="EMBL" id="LT629748">
    <property type="protein sequence ID" value="SDS50159.1"/>
    <property type="molecule type" value="Genomic_DNA"/>
</dbReference>
<sequence>MDIVRANKNEPVDAICWRHYGRTAGVTEAVLEANHGLADMGTFLPAGYPVALPEIEEQAEQAGTVNLWD</sequence>
<organism evidence="1 2">
    <name type="scientific">Halopseudomonas litoralis</name>
    <dbReference type="NCBI Taxonomy" id="797277"/>
    <lineage>
        <taxon>Bacteria</taxon>
        <taxon>Pseudomonadati</taxon>
        <taxon>Pseudomonadota</taxon>
        <taxon>Gammaproteobacteria</taxon>
        <taxon>Pseudomonadales</taxon>
        <taxon>Pseudomonadaceae</taxon>
        <taxon>Halopseudomonas</taxon>
    </lineage>
</organism>
<gene>
    <name evidence="1" type="ORF">SAMN05216198_2092</name>
</gene>
<accession>A0A1H1SRY8</accession>
<reference evidence="2" key="1">
    <citation type="submission" date="2016-10" db="EMBL/GenBank/DDBJ databases">
        <authorList>
            <person name="Varghese N."/>
            <person name="Submissions S."/>
        </authorList>
    </citation>
    <scope>NUCLEOTIDE SEQUENCE [LARGE SCALE GENOMIC DNA]</scope>
    <source>
        <strain evidence="2">2SM5</strain>
    </source>
</reference>
<dbReference type="Pfam" id="PF05489">
    <property type="entry name" value="Phage_tail_X"/>
    <property type="match status" value="1"/>
</dbReference>
<evidence type="ECO:0000313" key="2">
    <source>
        <dbReference type="Proteomes" id="UP000243426"/>
    </source>
</evidence>
<dbReference type="Proteomes" id="UP000243426">
    <property type="component" value="Chromosome I"/>
</dbReference>
<dbReference type="AlphaFoldDB" id="A0A1H1SRY8"/>
<name>A0A1H1SRY8_9GAMM</name>
<dbReference type="STRING" id="797277.SAMN05216198_2092"/>
<dbReference type="RefSeq" id="WP_090273247.1">
    <property type="nucleotide sequence ID" value="NZ_LT629748.1"/>
</dbReference>
<proteinExistence type="predicted"/>
<evidence type="ECO:0000313" key="1">
    <source>
        <dbReference type="EMBL" id="SDS50159.1"/>
    </source>
</evidence>
<dbReference type="OrthoDB" id="8759063at2"/>
<dbReference type="InterPro" id="IPR008861">
    <property type="entry name" value="GpX-like"/>
</dbReference>
<keyword evidence="2" id="KW-1185">Reference proteome</keyword>